<dbReference type="InterPro" id="IPR013096">
    <property type="entry name" value="Cupin_2"/>
</dbReference>
<dbReference type="GO" id="GO:0005829">
    <property type="term" value="C:cytosol"/>
    <property type="evidence" value="ECO:0007669"/>
    <property type="project" value="TreeGrafter"/>
</dbReference>
<dbReference type="CDD" id="cd00093">
    <property type="entry name" value="HTH_XRE"/>
    <property type="match status" value="1"/>
</dbReference>
<dbReference type="SMART" id="SM00530">
    <property type="entry name" value="HTH_XRE"/>
    <property type="match status" value="1"/>
</dbReference>
<dbReference type="SUPFAM" id="SSF51182">
    <property type="entry name" value="RmlC-like cupins"/>
    <property type="match status" value="1"/>
</dbReference>
<dbReference type="PANTHER" id="PTHR46797">
    <property type="entry name" value="HTH-TYPE TRANSCRIPTIONAL REGULATOR"/>
    <property type="match status" value="1"/>
</dbReference>
<name>A0A379E153_9BACT</name>
<reference evidence="2 3" key="1">
    <citation type="submission" date="2018-06" db="EMBL/GenBank/DDBJ databases">
        <authorList>
            <consortium name="Pathogen Informatics"/>
            <person name="Doyle S."/>
        </authorList>
    </citation>
    <scope>NUCLEOTIDE SEQUENCE [LARGE SCALE GENOMIC DNA]</scope>
    <source>
        <strain evidence="2 3">NCTC13067</strain>
    </source>
</reference>
<dbReference type="SUPFAM" id="SSF47413">
    <property type="entry name" value="lambda repressor-like DNA-binding domains"/>
    <property type="match status" value="1"/>
</dbReference>
<dbReference type="InterPro" id="IPR001387">
    <property type="entry name" value="Cro/C1-type_HTH"/>
</dbReference>
<evidence type="ECO:0000313" key="2">
    <source>
        <dbReference type="EMBL" id="SUB86416.1"/>
    </source>
</evidence>
<dbReference type="PROSITE" id="PS50943">
    <property type="entry name" value="HTH_CROC1"/>
    <property type="match status" value="1"/>
</dbReference>
<dbReference type="PANTHER" id="PTHR46797:SF19">
    <property type="entry name" value="BLL2473 PROTEIN"/>
    <property type="match status" value="1"/>
</dbReference>
<dbReference type="InterPro" id="IPR050807">
    <property type="entry name" value="TransReg_Diox_bact_type"/>
</dbReference>
<gene>
    <name evidence="2" type="ORF">NCTC13067_00048</name>
</gene>
<dbReference type="CDD" id="cd02209">
    <property type="entry name" value="cupin_XRE_C"/>
    <property type="match status" value="1"/>
</dbReference>
<dbReference type="GeneID" id="66710029"/>
<dbReference type="EMBL" id="UGTM01000001">
    <property type="protein sequence ID" value="SUB86416.1"/>
    <property type="molecule type" value="Genomic_DNA"/>
</dbReference>
<sequence>MDEALKQIGERLKGLRESLDVSVQEMAETCGVTEEKYLKMEGGESDLAVSRLYKLSRKYGVSLDVLMFGEEPRMGAYFLTRNGKGMSVERREAYKYQSLASGFRGRKADPFLVTVEPKSDDEPVDMDTHSGQEFDMVWQGRMALTLGGKHFVLEPGDTIYFDASQPHCMRALDNRTLKFLAIIF</sequence>
<evidence type="ECO:0000256" key="1">
    <source>
        <dbReference type="ARBA" id="ARBA00023125"/>
    </source>
</evidence>
<dbReference type="GO" id="GO:0003700">
    <property type="term" value="F:DNA-binding transcription factor activity"/>
    <property type="evidence" value="ECO:0007669"/>
    <property type="project" value="TreeGrafter"/>
</dbReference>
<dbReference type="Pfam" id="PF07883">
    <property type="entry name" value="Cupin_2"/>
    <property type="match status" value="1"/>
</dbReference>
<proteinExistence type="predicted"/>
<accession>A0A379E153</accession>
<dbReference type="InterPro" id="IPR010982">
    <property type="entry name" value="Lambda_DNA-bd_dom_sf"/>
</dbReference>
<dbReference type="RefSeq" id="WP_004354046.1">
    <property type="nucleotide sequence ID" value="NZ_CALKRA010000061.1"/>
</dbReference>
<dbReference type="Pfam" id="PF12844">
    <property type="entry name" value="HTH_19"/>
    <property type="match status" value="1"/>
</dbReference>
<keyword evidence="1 2" id="KW-0238">DNA-binding</keyword>
<protein>
    <submittedName>
        <fullName evidence="2">DNA-binding transcriptional repressor PuuR</fullName>
    </submittedName>
</protein>
<evidence type="ECO:0000313" key="3">
    <source>
        <dbReference type="Proteomes" id="UP000255469"/>
    </source>
</evidence>
<dbReference type="OMA" id="PHWFGNP"/>
<dbReference type="InterPro" id="IPR014710">
    <property type="entry name" value="RmlC-like_jellyroll"/>
</dbReference>
<dbReference type="AlphaFoldDB" id="A0A379E153"/>
<dbReference type="GO" id="GO:0003677">
    <property type="term" value="F:DNA binding"/>
    <property type="evidence" value="ECO:0007669"/>
    <property type="project" value="UniProtKB-KW"/>
</dbReference>
<dbReference type="Gene3D" id="1.10.260.40">
    <property type="entry name" value="lambda repressor-like DNA-binding domains"/>
    <property type="match status" value="1"/>
</dbReference>
<organism evidence="2 3">
    <name type="scientific">Prevotella denticola</name>
    <dbReference type="NCBI Taxonomy" id="28129"/>
    <lineage>
        <taxon>Bacteria</taxon>
        <taxon>Pseudomonadati</taxon>
        <taxon>Bacteroidota</taxon>
        <taxon>Bacteroidia</taxon>
        <taxon>Bacteroidales</taxon>
        <taxon>Prevotellaceae</taxon>
        <taxon>Prevotella</taxon>
    </lineage>
</organism>
<dbReference type="Proteomes" id="UP000255469">
    <property type="component" value="Unassembled WGS sequence"/>
</dbReference>
<dbReference type="Gene3D" id="2.60.120.10">
    <property type="entry name" value="Jelly Rolls"/>
    <property type="match status" value="1"/>
</dbReference>
<dbReference type="InterPro" id="IPR011051">
    <property type="entry name" value="RmlC_Cupin_sf"/>
</dbReference>